<feature type="compositionally biased region" description="Basic and acidic residues" evidence="1">
    <location>
        <begin position="93"/>
        <end position="105"/>
    </location>
</feature>
<organism evidence="2 3">
    <name type="scientific">Oldenlandia corymbosa var. corymbosa</name>
    <dbReference type="NCBI Taxonomy" id="529605"/>
    <lineage>
        <taxon>Eukaryota</taxon>
        <taxon>Viridiplantae</taxon>
        <taxon>Streptophyta</taxon>
        <taxon>Embryophyta</taxon>
        <taxon>Tracheophyta</taxon>
        <taxon>Spermatophyta</taxon>
        <taxon>Magnoliopsida</taxon>
        <taxon>eudicotyledons</taxon>
        <taxon>Gunneridae</taxon>
        <taxon>Pentapetalae</taxon>
        <taxon>asterids</taxon>
        <taxon>lamiids</taxon>
        <taxon>Gentianales</taxon>
        <taxon>Rubiaceae</taxon>
        <taxon>Rubioideae</taxon>
        <taxon>Spermacoceae</taxon>
        <taxon>Hedyotis-Oldenlandia complex</taxon>
        <taxon>Oldenlandia</taxon>
    </lineage>
</organism>
<dbReference type="EMBL" id="OX459120">
    <property type="protein sequence ID" value="CAI9098384.1"/>
    <property type="molecule type" value="Genomic_DNA"/>
</dbReference>
<gene>
    <name evidence="2" type="ORF">OLC1_LOCUS8606</name>
</gene>
<dbReference type="Proteomes" id="UP001161247">
    <property type="component" value="Chromosome 3"/>
</dbReference>
<feature type="region of interest" description="Disordered" evidence="1">
    <location>
        <begin position="1"/>
        <end position="27"/>
    </location>
</feature>
<name>A0AAV1CRZ9_OLDCO</name>
<evidence type="ECO:0000313" key="3">
    <source>
        <dbReference type="Proteomes" id="UP001161247"/>
    </source>
</evidence>
<protein>
    <submittedName>
        <fullName evidence="2">OLC1v1035017C1</fullName>
    </submittedName>
</protein>
<keyword evidence="3" id="KW-1185">Reference proteome</keyword>
<proteinExistence type="predicted"/>
<dbReference type="AlphaFoldDB" id="A0AAV1CRZ9"/>
<reference evidence="2" key="1">
    <citation type="submission" date="2023-03" db="EMBL/GenBank/DDBJ databases">
        <authorList>
            <person name="Julca I."/>
        </authorList>
    </citation>
    <scope>NUCLEOTIDE SEQUENCE</scope>
</reference>
<evidence type="ECO:0000256" key="1">
    <source>
        <dbReference type="SAM" id="MobiDB-lite"/>
    </source>
</evidence>
<sequence>MCPLSTKPRKRLFQESTHGKTSKKQRRETALVAATLIHSSPHVTIYEAPGGESSHPNQDQHVDVGERLHRGKSSRKRSRTLADIASFAGSNESEGHKSKRPRMEDLVFGLKRKHQ</sequence>
<accession>A0AAV1CRZ9</accession>
<evidence type="ECO:0000313" key="2">
    <source>
        <dbReference type="EMBL" id="CAI9098384.1"/>
    </source>
</evidence>
<feature type="region of interest" description="Disordered" evidence="1">
    <location>
        <begin position="86"/>
        <end position="115"/>
    </location>
</feature>